<evidence type="ECO:0000313" key="3">
    <source>
        <dbReference type="EMBL" id="UZK58095.1"/>
    </source>
</evidence>
<dbReference type="CDD" id="cd00438">
    <property type="entry name" value="cupin_RmlC"/>
    <property type="match status" value="1"/>
</dbReference>
<dbReference type="Proteomes" id="UP001164963">
    <property type="component" value="Chromosome"/>
</dbReference>
<accession>A0ABY6Q0F8</accession>
<dbReference type="Pfam" id="PF00908">
    <property type="entry name" value="dTDP_sugar_isom"/>
    <property type="match status" value="1"/>
</dbReference>
<dbReference type="InterPro" id="IPR011051">
    <property type="entry name" value="RmlC_Cupin_sf"/>
</dbReference>
<keyword evidence="4" id="KW-1185">Reference proteome</keyword>
<comment type="similarity">
    <text evidence="1">Belongs to the dTDP-4-dehydrorhamnose 3,5-epimerase family.</text>
</comment>
<evidence type="ECO:0000256" key="1">
    <source>
        <dbReference type="ARBA" id="ARBA00010154"/>
    </source>
</evidence>
<dbReference type="InterPro" id="IPR000888">
    <property type="entry name" value="RmlC-like"/>
</dbReference>
<dbReference type="SUPFAM" id="SSF51182">
    <property type="entry name" value="RmlC-like cupins"/>
    <property type="match status" value="1"/>
</dbReference>
<dbReference type="Gene3D" id="2.60.120.10">
    <property type="entry name" value="Jelly Rolls"/>
    <property type="match status" value="1"/>
</dbReference>
<dbReference type="PANTHER" id="PTHR21047:SF2">
    <property type="entry name" value="THYMIDINE DIPHOSPHO-4-KETO-RHAMNOSE 3,5-EPIMERASE"/>
    <property type="match status" value="1"/>
</dbReference>
<dbReference type="PANTHER" id="PTHR21047">
    <property type="entry name" value="DTDP-6-DEOXY-D-GLUCOSE-3,5 EPIMERASE"/>
    <property type="match status" value="1"/>
</dbReference>
<proteinExistence type="inferred from homology"/>
<sequence length="187" mass="20331">MKPLGIQGAWTEEKKLFRDDRGSFHEWFRNDALHTATGREMDVRQANCAVSRKGVLRGIHFTESPPGQAKYVTCLRGSVVGAVVDIRVGSPTFGQWRTAELDDTNCAALYVSEGLGFGFMTVSDEATVIYLSSATYDPKREHGLDPLDPELGIQWPAGITPVVSDRDASAPSLARAGELGLLPVHSD</sequence>
<protein>
    <submittedName>
        <fullName evidence="3">dTDP-4-dehydrorhamnose 3,5-epimerase</fullName>
    </submittedName>
</protein>
<dbReference type="InterPro" id="IPR014710">
    <property type="entry name" value="RmlC-like_jellyroll"/>
</dbReference>
<evidence type="ECO:0000313" key="4">
    <source>
        <dbReference type="Proteomes" id="UP001164963"/>
    </source>
</evidence>
<keyword evidence="2" id="KW-0413">Isomerase</keyword>
<evidence type="ECO:0000256" key="2">
    <source>
        <dbReference type="ARBA" id="ARBA00023235"/>
    </source>
</evidence>
<organism evidence="3 4">
    <name type="scientific">Streptomyces drozdowiczii</name>
    <dbReference type="NCBI Taxonomy" id="202862"/>
    <lineage>
        <taxon>Bacteria</taxon>
        <taxon>Bacillati</taxon>
        <taxon>Actinomycetota</taxon>
        <taxon>Actinomycetes</taxon>
        <taxon>Kitasatosporales</taxon>
        <taxon>Streptomycetaceae</taxon>
        <taxon>Streptomyces</taxon>
    </lineage>
</organism>
<reference evidence="3" key="1">
    <citation type="journal article" date="2022" name="Front. Microbiol.">
        <title>Mirubactin C rescues the lethal effect of cell wall biosynthesis mutations in Bacillus subtilis.</title>
        <authorList>
            <person name="Kepplinger B."/>
            <person name="Wen X."/>
            <person name="Tyler A.R."/>
            <person name="Kim B.Y."/>
            <person name="Brown J."/>
            <person name="Banks P."/>
            <person name="Dashti Y."/>
            <person name="Mackenzie E.S."/>
            <person name="Wills C."/>
            <person name="Kawai Y."/>
            <person name="Waldron K.J."/>
            <person name="Allenby N.E.E."/>
            <person name="Wu L.J."/>
            <person name="Hall M.J."/>
            <person name="Errington J."/>
        </authorList>
    </citation>
    <scope>NUCLEOTIDE SEQUENCE</scope>
    <source>
        <strain evidence="3">MDA8-470</strain>
    </source>
</reference>
<dbReference type="EMBL" id="CP098740">
    <property type="protein sequence ID" value="UZK58095.1"/>
    <property type="molecule type" value="Genomic_DNA"/>
</dbReference>
<gene>
    <name evidence="3" type="ORF">NEH16_32030</name>
</gene>
<name>A0ABY6Q0F8_9ACTN</name>
<dbReference type="RefSeq" id="WP_265546631.1">
    <property type="nucleotide sequence ID" value="NZ_CP098740.1"/>
</dbReference>